<evidence type="ECO:0000313" key="2">
    <source>
        <dbReference type="Proteomes" id="UP000029556"/>
    </source>
</evidence>
<gene>
    <name evidence="1" type="ORF">HMPREF2137_04545</name>
</gene>
<dbReference type="Proteomes" id="UP000029556">
    <property type="component" value="Unassembled WGS sequence"/>
</dbReference>
<comment type="caution">
    <text evidence="1">The sequence shown here is derived from an EMBL/GenBank/DDBJ whole genome shotgun (WGS) entry which is preliminary data.</text>
</comment>
<reference evidence="1 2" key="1">
    <citation type="submission" date="2014-07" db="EMBL/GenBank/DDBJ databases">
        <authorList>
            <person name="McCorrison J."/>
            <person name="Sanka R."/>
            <person name="Torralba M."/>
            <person name="Gillis M."/>
            <person name="Haft D.H."/>
            <person name="Methe B."/>
            <person name="Sutton G."/>
            <person name="Nelson K.E."/>
        </authorList>
    </citation>
    <scope>NUCLEOTIDE SEQUENCE [LARGE SCALE GENOMIC DNA]</scope>
    <source>
        <strain evidence="1 2">DNF00853</strain>
    </source>
</reference>
<evidence type="ECO:0000313" key="1">
    <source>
        <dbReference type="EMBL" id="KGF35521.1"/>
    </source>
</evidence>
<dbReference type="EMBL" id="JRNN01000040">
    <property type="protein sequence ID" value="KGF35521.1"/>
    <property type="molecule type" value="Genomic_DNA"/>
</dbReference>
<protein>
    <submittedName>
        <fullName evidence="1">Uncharacterized protein</fullName>
    </submittedName>
</protein>
<sequence>MQAIFLDNINFLQKLCISQINQVTLQRFFERISDADACRESGEGSHAPPAVLTGSIGQAGESCVSV</sequence>
<organism evidence="1 2">
    <name type="scientific">Hoylesella buccalis DNF00853</name>
    <dbReference type="NCBI Taxonomy" id="1401074"/>
    <lineage>
        <taxon>Bacteria</taxon>
        <taxon>Pseudomonadati</taxon>
        <taxon>Bacteroidota</taxon>
        <taxon>Bacteroidia</taxon>
        <taxon>Bacteroidales</taxon>
        <taxon>Prevotellaceae</taxon>
        <taxon>Hoylesella</taxon>
    </lineage>
</organism>
<dbReference type="AlphaFoldDB" id="A0A095ZMA4"/>
<proteinExistence type="predicted"/>
<name>A0A095ZMA4_9BACT</name>
<accession>A0A095ZMA4</accession>